<accession>A0A9J7YVV2</accession>
<evidence type="ECO:0000259" key="4">
    <source>
        <dbReference type="PROSITE" id="PS50237"/>
    </source>
</evidence>
<name>A0A9J7YVV2_CYPCA</name>
<organism evidence="5 6">
    <name type="scientific">Cyprinus carpio carpio</name>
    <dbReference type="NCBI Taxonomy" id="630221"/>
    <lineage>
        <taxon>Eukaryota</taxon>
        <taxon>Metazoa</taxon>
        <taxon>Chordata</taxon>
        <taxon>Craniata</taxon>
        <taxon>Vertebrata</taxon>
        <taxon>Euteleostomi</taxon>
        <taxon>Actinopterygii</taxon>
        <taxon>Neopterygii</taxon>
        <taxon>Teleostei</taxon>
        <taxon>Ostariophysi</taxon>
        <taxon>Cypriniformes</taxon>
        <taxon>Cyprinidae</taxon>
        <taxon>Cyprininae</taxon>
        <taxon>Cyprinus</taxon>
    </lineage>
</organism>
<evidence type="ECO:0000256" key="2">
    <source>
        <dbReference type="ARBA" id="ARBA00022786"/>
    </source>
</evidence>
<reference evidence="5" key="1">
    <citation type="submission" date="2025-08" db="UniProtKB">
        <authorList>
            <consortium name="Ensembl"/>
        </authorList>
    </citation>
    <scope>IDENTIFICATION</scope>
</reference>
<dbReference type="InterPro" id="IPR035983">
    <property type="entry name" value="Hect_E3_ubiquitin_ligase"/>
</dbReference>
<keyword evidence="1" id="KW-0808">Transferase</keyword>
<keyword evidence="2 3" id="KW-0833">Ubl conjugation pathway</keyword>
<dbReference type="AlphaFoldDB" id="A0A9J7YVV2"/>
<evidence type="ECO:0000313" key="6">
    <source>
        <dbReference type="Proteomes" id="UP001108240"/>
    </source>
</evidence>
<dbReference type="GO" id="GO:0004842">
    <property type="term" value="F:ubiquitin-protein transferase activity"/>
    <property type="evidence" value="ECO:0007669"/>
    <property type="project" value="InterPro"/>
</dbReference>
<evidence type="ECO:0000256" key="3">
    <source>
        <dbReference type="PROSITE-ProRule" id="PRU00104"/>
    </source>
</evidence>
<dbReference type="Gene3D" id="3.30.2410.10">
    <property type="entry name" value="Hect, E3 ligase catalytic domain"/>
    <property type="match status" value="1"/>
</dbReference>
<sequence>MKNTSATCFKSHKLHITACFLFIRFRDGLTSLGVLDALQNYPVQSKCLFFHNLIVVLSFYVLQLKNNVSLEDVLVFFTGCDSIPALGFSPKPSLEFITCSRFPVANTCENILRIPVHAVYTSFRSDMDFAIRNSPGFGRA</sequence>
<proteinExistence type="predicted"/>
<dbReference type="OMA" id="HITACFL"/>
<dbReference type="Ensembl" id="ENSCCRT00000163965.1">
    <property type="protein sequence ID" value="ENSCCRP00000123211.1"/>
    <property type="gene ID" value="ENSCCRG00000066907.1"/>
</dbReference>
<dbReference type="GeneTree" id="ENSGT00950000182865"/>
<dbReference type="Proteomes" id="UP001108240">
    <property type="component" value="Unplaced"/>
</dbReference>
<dbReference type="SUPFAM" id="SSF56204">
    <property type="entry name" value="Hect, E3 ligase catalytic domain"/>
    <property type="match status" value="1"/>
</dbReference>
<keyword evidence="6" id="KW-1185">Reference proteome</keyword>
<evidence type="ECO:0000256" key="1">
    <source>
        <dbReference type="ARBA" id="ARBA00022679"/>
    </source>
</evidence>
<feature type="active site" description="Glycyl thioester intermediate" evidence="3">
    <location>
        <position position="108"/>
    </location>
</feature>
<feature type="domain" description="HECT" evidence="4">
    <location>
        <begin position="73"/>
        <end position="140"/>
    </location>
</feature>
<protein>
    <recommendedName>
        <fullName evidence="4">HECT domain-containing protein</fullName>
    </recommendedName>
</protein>
<dbReference type="Pfam" id="PF00632">
    <property type="entry name" value="HECT"/>
    <property type="match status" value="1"/>
</dbReference>
<evidence type="ECO:0000313" key="5">
    <source>
        <dbReference type="Ensembl" id="ENSCCRP00000123211.1"/>
    </source>
</evidence>
<dbReference type="InterPro" id="IPR000569">
    <property type="entry name" value="HECT_dom"/>
</dbReference>
<dbReference type="PROSITE" id="PS50237">
    <property type="entry name" value="HECT"/>
    <property type="match status" value="1"/>
</dbReference>
<reference evidence="5" key="2">
    <citation type="submission" date="2025-09" db="UniProtKB">
        <authorList>
            <consortium name="Ensembl"/>
        </authorList>
    </citation>
    <scope>IDENTIFICATION</scope>
</reference>